<dbReference type="PROSITE" id="PS51192">
    <property type="entry name" value="HELICASE_ATP_BIND_1"/>
    <property type="match status" value="1"/>
</dbReference>
<feature type="domain" description="Helicase ATP-binding" evidence="2">
    <location>
        <begin position="939"/>
        <end position="1095"/>
    </location>
</feature>
<dbReference type="Pfam" id="PF00271">
    <property type="entry name" value="Helicase_C"/>
    <property type="match status" value="1"/>
</dbReference>
<dbReference type="CDD" id="cd18012">
    <property type="entry name" value="DEXQc_arch_SWI2_SNF2"/>
    <property type="match status" value="1"/>
</dbReference>
<evidence type="ECO:0000313" key="5">
    <source>
        <dbReference type="Proteomes" id="UP000556026"/>
    </source>
</evidence>
<accession>A0A6V8MKB5</accession>
<evidence type="ECO:0000313" key="4">
    <source>
        <dbReference type="EMBL" id="GFO60402.1"/>
    </source>
</evidence>
<dbReference type="InterPro" id="IPR001650">
    <property type="entry name" value="Helicase_C-like"/>
</dbReference>
<dbReference type="SUPFAM" id="SSF52540">
    <property type="entry name" value="P-loop containing nucleoside triphosphate hydrolases"/>
    <property type="match status" value="2"/>
</dbReference>
<dbReference type="PANTHER" id="PTHR10799">
    <property type="entry name" value="SNF2/RAD54 HELICASE FAMILY"/>
    <property type="match status" value="1"/>
</dbReference>
<dbReference type="InterPro" id="IPR000330">
    <property type="entry name" value="SNF2_N"/>
</dbReference>
<keyword evidence="5" id="KW-1185">Reference proteome</keyword>
<dbReference type="InterPro" id="IPR014001">
    <property type="entry name" value="Helicase_ATP-bd"/>
</dbReference>
<sequence>MPSPFTPSKELLASLAALEPAERTLVQLLSVAYAPVSKNVLLNLARRFSLRLPGDGKLNAVNLAELLGRLSQAQLVEVARDGVRCNRQIAHQATLSAVRSGSFEGMVLAVQIEIPMVSEWGSSYYRVPQHALRDIRIGFYRQDAKFVFDKLARFERQFPYETLTCHPFVLVCSFPFDAEWFATLPRQLSDPALAEILSYALATFLPVREAFEVLEQRVAQGELPQILHDTYCQELLLRGQPEQARYAAQAWATSREVAVVAWEALTRNAVDQALAGFEEALSLLRKETGKRKTFFSDLSGPFYVVALIAAGEQPLLTRADEFCSWVIAKRDWPHQDIYRMLSLVIEERSGSRGAGAILQTLIPRLSNSPFVGLFAALTLSWSGCAVSEVQARLVADLAQPAREAGYQWLADEFEFSARASGHASAQAEALRQRYRTEGRTPLIELIKRTEFWENALKALSSLNRPEEQASVAERSTSRLIWHFLDQGRYVELQPREQKLSAAGKWSAGKNVSLRRLAGENPELDFLSEQDLRICRCIKKERESGYYGREVYRLDLDRALPLLAGHPQVYLDAAATVRVEFVAGEPELQLLNEGDHLLMSLSPPFEPDQRTYLQKESPTRIKVFQIRDEHRKIATIVGSGLKIPAHARDKTLEAIKSLSGILTVHSDIGAGEAELLSGDPTPCFHLLPYQEGVKLEQLVRPFGDAGPYLKPGIGGETIMAVLEGKRVQARRDLRLELRKSAEALAALPVLAEREEEDGLWLLPAPETALELLVQLQELGDGIRVAWPEGARFKVRQQVGIRQTKVNIRQAKDWFELEGTLTVNEGLTLDLQELVKLMKDSSGRFVAVGENEYLALSTELKKRLEELSSYAEPHGKGFRFHPLAAGIFEDLAQEAGECQTDQHWTEQLKRLRTAQNFEPVLPSTLRAELRGYQEEGFRWLNRLAHWGVGACLADDMGLGKTVQTLAQLLSMANRGPSLVVAPTSVCLNWESETARFAPTLNVIMFGPGDRAKTLQSLKPFDLVIASYGLLQQEAELMAAVNWQGIVLDEAQAIKNLATKRSQAAMGLSGAFKMVATGTPIENHLGELWNVFRFINPGLLGSLKQFNVKYAAPIEKGEEKKARGRLKKLIQPFILRRTKNQVLEELPSRTEITIKVEQSEEEAAFYEALRRSALENLAGVGKVEGKAELHMKILAEIMRLRRACCNPRLVLPESPVPSSKLAAFTEIVEELLENRHKALVFSQFVGHLAIIREHLDRAGIPYQYLDGSTPPRERKERVDAFQAGEGELFLISLKAGGVGLNLTAADYVIHMDPWWNPAVEDQASDRAHRIGQQRPVTIYRLVVKGTIEEKIVGLHQHKRGLADSLLEESDLSGKVGADELLELLRQG</sequence>
<dbReference type="SMART" id="SM00490">
    <property type="entry name" value="HELICc"/>
    <property type="match status" value="1"/>
</dbReference>
<dbReference type="Proteomes" id="UP000556026">
    <property type="component" value="Unassembled WGS sequence"/>
</dbReference>
<evidence type="ECO:0000259" key="2">
    <source>
        <dbReference type="PROSITE" id="PS51192"/>
    </source>
</evidence>
<dbReference type="InterPro" id="IPR027417">
    <property type="entry name" value="P-loop_NTPase"/>
</dbReference>
<organism evidence="4 5">
    <name type="scientific">Geomonas silvestris</name>
    <dbReference type="NCBI Taxonomy" id="2740184"/>
    <lineage>
        <taxon>Bacteria</taxon>
        <taxon>Pseudomonadati</taxon>
        <taxon>Thermodesulfobacteriota</taxon>
        <taxon>Desulfuromonadia</taxon>
        <taxon>Geobacterales</taxon>
        <taxon>Geobacteraceae</taxon>
        <taxon>Geomonas</taxon>
    </lineage>
</organism>
<dbReference type="EMBL" id="BLXX01000008">
    <property type="protein sequence ID" value="GFO60402.1"/>
    <property type="molecule type" value="Genomic_DNA"/>
</dbReference>
<keyword evidence="4" id="KW-0547">Nucleotide-binding</keyword>
<gene>
    <name evidence="4" type="ORF">GMST_27270</name>
</gene>
<keyword evidence="4" id="KW-0347">Helicase</keyword>
<dbReference type="CDD" id="cd18793">
    <property type="entry name" value="SF2_C_SNF"/>
    <property type="match status" value="1"/>
</dbReference>
<protein>
    <submittedName>
        <fullName evidence="4">SWF/SNF family helicase</fullName>
    </submittedName>
</protein>
<keyword evidence="1" id="KW-0378">Hydrolase</keyword>
<dbReference type="SMART" id="SM00487">
    <property type="entry name" value="DEXDc"/>
    <property type="match status" value="1"/>
</dbReference>
<proteinExistence type="predicted"/>
<dbReference type="InterPro" id="IPR049730">
    <property type="entry name" value="SNF2/RAD54-like_C"/>
</dbReference>
<keyword evidence="4" id="KW-0067">ATP-binding</keyword>
<name>A0A6V8MKB5_9BACT</name>
<dbReference type="GO" id="GO:0016787">
    <property type="term" value="F:hydrolase activity"/>
    <property type="evidence" value="ECO:0007669"/>
    <property type="project" value="UniProtKB-KW"/>
</dbReference>
<comment type="caution">
    <text evidence="4">The sequence shown here is derived from an EMBL/GenBank/DDBJ whole genome shotgun (WGS) entry which is preliminary data.</text>
</comment>
<dbReference type="GO" id="GO:0004386">
    <property type="term" value="F:helicase activity"/>
    <property type="evidence" value="ECO:0007669"/>
    <property type="project" value="UniProtKB-KW"/>
</dbReference>
<feature type="domain" description="Helicase C-terminal" evidence="3">
    <location>
        <begin position="1220"/>
        <end position="1369"/>
    </location>
</feature>
<dbReference type="Gene3D" id="3.40.50.10810">
    <property type="entry name" value="Tandem AAA-ATPase domain"/>
    <property type="match status" value="1"/>
</dbReference>
<dbReference type="PROSITE" id="PS51194">
    <property type="entry name" value="HELICASE_CTER"/>
    <property type="match status" value="1"/>
</dbReference>
<dbReference type="GO" id="GO:0005524">
    <property type="term" value="F:ATP binding"/>
    <property type="evidence" value="ECO:0007669"/>
    <property type="project" value="InterPro"/>
</dbReference>
<reference evidence="5" key="1">
    <citation type="submission" date="2020-06" db="EMBL/GenBank/DDBJ databases">
        <title>Draft genomic sequence of Geomonas sp. Red330.</title>
        <authorList>
            <person name="Itoh H."/>
            <person name="Zhenxing X."/>
            <person name="Ushijima N."/>
            <person name="Masuda Y."/>
            <person name="Shiratori Y."/>
            <person name="Senoo K."/>
        </authorList>
    </citation>
    <scope>NUCLEOTIDE SEQUENCE [LARGE SCALE GENOMIC DNA]</scope>
    <source>
        <strain evidence="5">Red330</strain>
    </source>
</reference>
<evidence type="ECO:0000256" key="1">
    <source>
        <dbReference type="ARBA" id="ARBA00022801"/>
    </source>
</evidence>
<dbReference type="RefSeq" id="WP_183355223.1">
    <property type="nucleotide sequence ID" value="NZ_BLXX01000008.1"/>
</dbReference>
<dbReference type="InterPro" id="IPR038718">
    <property type="entry name" value="SNF2-like_sf"/>
</dbReference>
<evidence type="ECO:0000259" key="3">
    <source>
        <dbReference type="PROSITE" id="PS51194"/>
    </source>
</evidence>
<dbReference type="Pfam" id="PF00176">
    <property type="entry name" value="SNF2-rel_dom"/>
    <property type="match status" value="1"/>
</dbReference>
<dbReference type="Gene3D" id="3.40.50.300">
    <property type="entry name" value="P-loop containing nucleotide triphosphate hydrolases"/>
    <property type="match status" value="1"/>
</dbReference>